<dbReference type="PATRIC" id="fig|281456.6.peg.2601"/>
<dbReference type="InterPro" id="IPR017900">
    <property type="entry name" value="4Fe4S_Fe_S_CS"/>
</dbReference>
<dbReference type="PANTHER" id="PTHR43034:SF2">
    <property type="entry name" value="ION-TRANSLOCATING OXIDOREDUCTASE COMPLEX SUBUNIT C"/>
    <property type="match status" value="1"/>
</dbReference>
<dbReference type="Gene3D" id="3.40.50.11540">
    <property type="entry name" value="NADH-ubiquinone oxidoreductase 51kDa subunit"/>
    <property type="match status" value="1"/>
</dbReference>
<keyword evidence="6" id="KW-0408">Iron</keyword>
<dbReference type="InterPro" id="IPR011538">
    <property type="entry name" value="Nuo51_FMN-bd"/>
</dbReference>
<keyword evidence="7" id="KW-0411">Iron-sulfur</keyword>
<evidence type="ECO:0000256" key="1">
    <source>
        <dbReference type="ARBA" id="ARBA00022448"/>
    </source>
</evidence>
<dbReference type="InterPro" id="IPR010208">
    <property type="entry name" value="Ion_transpt_RnfC/RsxC"/>
</dbReference>
<dbReference type="SUPFAM" id="SSF142019">
    <property type="entry name" value="Nqo1 FMN-binding domain-like"/>
    <property type="match status" value="1"/>
</dbReference>
<keyword evidence="5" id="KW-0249">Electron transport</keyword>
<evidence type="ECO:0000256" key="3">
    <source>
        <dbReference type="ARBA" id="ARBA00022723"/>
    </source>
</evidence>
<dbReference type="InterPro" id="IPR019554">
    <property type="entry name" value="Soluble_ligand-bd"/>
</dbReference>
<dbReference type="Pfam" id="PF13375">
    <property type="entry name" value="RnfC_N"/>
    <property type="match status" value="1"/>
</dbReference>
<comment type="caution">
    <text evidence="9">The sequence shown here is derived from an EMBL/GenBank/DDBJ whole genome shotgun (WGS) entry which is preliminary data.</text>
</comment>
<dbReference type="Gene3D" id="3.10.20.600">
    <property type="match status" value="1"/>
</dbReference>
<keyword evidence="10" id="KW-1185">Reference proteome</keyword>
<dbReference type="Pfam" id="PF01512">
    <property type="entry name" value="Complex1_51K"/>
    <property type="match status" value="1"/>
</dbReference>
<dbReference type="SUPFAM" id="SSF46548">
    <property type="entry name" value="alpha-helical ferredoxin"/>
    <property type="match status" value="1"/>
</dbReference>
<evidence type="ECO:0000256" key="2">
    <source>
        <dbReference type="ARBA" id="ARBA00022485"/>
    </source>
</evidence>
<accession>A0A0L6W0C2</accession>
<proteinExistence type="predicted"/>
<dbReference type="PROSITE" id="PS51379">
    <property type="entry name" value="4FE4S_FER_2"/>
    <property type="match status" value="1"/>
</dbReference>
<dbReference type="RefSeq" id="WP_052218569.1">
    <property type="nucleotide sequence ID" value="NZ_LGTE01000019.1"/>
</dbReference>
<evidence type="ECO:0000313" key="10">
    <source>
        <dbReference type="Proteomes" id="UP000037175"/>
    </source>
</evidence>
<dbReference type="InterPro" id="IPR017054">
    <property type="entry name" value="PduS"/>
</dbReference>
<evidence type="ECO:0000256" key="5">
    <source>
        <dbReference type="ARBA" id="ARBA00022982"/>
    </source>
</evidence>
<evidence type="ECO:0000313" key="9">
    <source>
        <dbReference type="EMBL" id="KNZ68965.1"/>
    </source>
</evidence>
<evidence type="ECO:0000256" key="7">
    <source>
        <dbReference type="ARBA" id="ARBA00023014"/>
    </source>
</evidence>
<feature type="domain" description="4Fe-4S ferredoxin-type" evidence="8">
    <location>
        <begin position="241"/>
        <end position="274"/>
    </location>
</feature>
<organism evidence="9 10">
    <name type="scientific">Thermincola ferriacetica</name>
    <dbReference type="NCBI Taxonomy" id="281456"/>
    <lineage>
        <taxon>Bacteria</taxon>
        <taxon>Bacillati</taxon>
        <taxon>Bacillota</taxon>
        <taxon>Clostridia</taxon>
        <taxon>Eubacteriales</taxon>
        <taxon>Thermincolaceae</taxon>
        <taxon>Thermincola</taxon>
    </lineage>
</organism>
<dbReference type="PROSITE" id="PS00198">
    <property type="entry name" value="4FE4S_FER_1"/>
    <property type="match status" value="1"/>
</dbReference>
<reference evidence="10" key="1">
    <citation type="submission" date="2015-07" db="EMBL/GenBank/DDBJ databases">
        <title>Complete Genome of Thermincola ferriacetica strain Z-0001T.</title>
        <authorList>
            <person name="Lusk B."/>
            <person name="Badalamenti J.P."/>
            <person name="Parameswaran P."/>
            <person name="Bond D.R."/>
            <person name="Torres C.I."/>
        </authorList>
    </citation>
    <scope>NUCLEOTIDE SEQUENCE [LARGE SCALE GENOMIC DNA]</scope>
    <source>
        <strain evidence="10">Z-0001</strain>
    </source>
</reference>
<dbReference type="GO" id="GO:0016020">
    <property type="term" value="C:membrane"/>
    <property type="evidence" value="ECO:0007669"/>
    <property type="project" value="InterPro"/>
</dbReference>
<dbReference type="PIRSF" id="PIRSF036408">
    <property type="entry name" value="PduS_prd"/>
    <property type="match status" value="1"/>
</dbReference>
<keyword evidence="1" id="KW-0813">Transport</keyword>
<dbReference type="AlphaFoldDB" id="A0A0L6W0C2"/>
<evidence type="ECO:0000256" key="4">
    <source>
        <dbReference type="ARBA" id="ARBA00022737"/>
    </source>
</evidence>
<gene>
    <name evidence="9" type="ORF">Tfer_2454</name>
</gene>
<dbReference type="InterPro" id="IPR026902">
    <property type="entry name" value="RnfC_N"/>
</dbReference>
<name>A0A0L6W0C2_9FIRM</name>
<dbReference type="GO" id="GO:0009055">
    <property type="term" value="F:electron transfer activity"/>
    <property type="evidence" value="ECO:0007669"/>
    <property type="project" value="InterPro"/>
</dbReference>
<dbReference type="SUPFAM" id="SSF142984">
    <property type="entry name" value="Nqo1 middle domain-like"/>
    <property type="match status" value="1"/>
</dbReference>
<sequence length="440" mass="46940">MSKEAIAAIQKAGVVGAGGAGFPAYKKLDAKVDVVVVNGAECEPLLRVDQQLMEKEARFLTDSLLKVLEITGASKGIFALKAKYTAAVEALEKAIKGSGKIELKLLGDFYPAGDEQVLLYEATGRIVPEGGIPVHVGAVVTNVETLLNVGHALAGKPVTEKYVTVTGAVEKPLTVKVPVGISVRELVETANPVPEKYKVIEGGPMMGTVLENPDKPVTKITKGLIVLPENHSLLARKEITMTHTLNRARSVCCQCNKCTEICPRYLLGHRMKPHRVMRAVGQGIGGLAGDLAMAFLCCQCGACEIYGCDMGLAPNRINAELKKQLQAAGLKNPYSNATLQANADREMKKIPVKRLIIRLNLESYNLPAPLSPKSFSTNRVTLPLSQHIGAPAKPVVRPGDSVKCGDLIAEAPEGALSVPLHASINGRVAMVTEKEIVIEN</sequence>
<dbReference type="GO" id="GO:0051539">
    <property type="term" value="F:4 iron, 4 sulfur cluster binding"/>
    <property type="evidence" value="ECO:0007669"/>
    <property type="project" value="UniProtKB-KW"/>
</dbReference>
<dbReference type="InterPro" id="IPR037225">
    <property type="entry name" value="Nuo51_FMN-bd_sf"/>
</dbReference>
<dbReference type="GO" id="GO:0046872">
    <property type="term" value="F:metal ion binding"/>
    <property type="evidence" value="ECO:0007669"/>
    <property type="project" value="UniProtKB-KW"/>
</dbReference>
<dbReference type="Pfam" id="PF13534">
    <property type="entry name" value="Fer4_17"/>
    <property type="match status" value="1"/>
</dbReference>
<evidence type="ECO:0000256" key="6">
    <source>
        <dbReference type="ARBA" id="ARBA00023004"/>
    </source>
</evidence>
<dbReference type="InterPro" id="IPR017896">
    <property type="entry name" value="4Fe4S_Fe-S-bd"/>
</dbReference>
<dbReference type="PANTHER" id="PTHR43034">
    <property type="entry name" value="ION-TRANSLOCATING OXIDOREDUCTASE COMPLEX SUBUNIT C"/>
    <property type="match status" value="1"/>
</dbReference>
<dbReference type="EMBL" id="LGTE01000019">
    <property type="protein sequence ID" value="KNZ68965.1"/>
    <property type="molecule type" value="Genomic_DNA"/>
</dbReference>
<protein>
    <submittedName>
        <fullName evidence="9">Respiratory-chain NADH dehydrogenase domain 51 kDa subunit</fullName>
    </submittedName>
</protein>
<dbReference type="Pfam" id="PF10531">
    <property type="entry name" value="SLBB"/>
    <property type="match status" value="1"/>
</dbReference>
<evidence type="ECO:0000259" key="8">
    <source>
        <dbReference type="PROSITE" id="PS51379"/>
    </source>
</evidence>
<dbReference type="Proteomes" id="UP000037175">
    <property type="component" value="Unassembled WGS sequence"/>
</dbReference>
<keyword evidence="2" id="KW-0004">4Fe-4S</keyword>
<keyword evidence="3" id="KW-0479">Metal-binding</keyword>
<keyword evidence="4" id="KW-0677">Repeat</keyword>